<evidence type="ECO:0000313" key="4">
    <source>
        <dbReference type="EMBL" id="MBW7467658.1"/>
    </source>
</evidence>
<dbReference type="PANTHER" id="PTHR43318:SF1">
    <property type="entry name" value="POLYSACCHARIDE BIOSYNTHESIS PROTEIN EPSC-RELATED"/>
    <property type="match status" value="1"/>
</dbReference>
<dbReference type="InterPro" id="IPR051203">
    <property type="entry name" value="Polysaccharide_Synthase-Rel"/>
</dbReference>
<name>A0ABS7CUX1_9BACT</name>
<comment type="similarity">
    <text evidence="1">Belongs to the polysaccharide synthase family.</text>
</comment>
<evidence type="ECO:0000313" key="5">
    <source>
        <dbReference type="Proteomes" id="UP000813018"/>
    </source>
</evidence>
<protein>
    <submittedName>
        <fullName evidence="4">Polysaccharide biosynthesis protein</fullName>
    </submittedName>
</protein>
<dbReference type="SUPFAM" id="SSF51735">
    <property type="entry name" value="NAD(P)-binding Rossmann-fold domains"/>
    <property type="match status" value="2"/>
</dbReference>
<dbReference type="RefSeq" id="WP_219877536.1">
    <property type="nucleotide sequence ID" value="NZ_JAHYXK010000008.1"/>
</dbReference>
<keyword evidence="2" id="KW-0812">Transmembrane</keyword>
<reference evidence="4 5" key="1">
    <citation type="journal article" date="2016" name="Int. J. Syst. Evol. Microbiol.">
        <title>Pontibacter aydingkolensis sp. nov., isolated from soil of a salt lake.</title>
        <authorList>
            <person name="Osman G."/>
            <person name="Zhang T."/>
            <person name="Lou K."/>
            <person name="Gao Y."/>
            <person name="Chang W."/>
            <person name="Lin Q."/>
            <person name="Yang H.M."/>
            <person name="Huo X.D."/>
            <person name="Wang N."/>
        </authorList>
    </citation>
    <scope>NUCLEOTIDE SEQUENCE [LARGE SCALE GENOMIC DNA]</scope>
    <source>
        <strain evidence="4 5">KACC 19255</strain>
    </source>
</reference>
<gene>
    <name evidence="4" type="ORF">K0O23_11320</name>
</gene>
<feature type="domain" description="Polysaccharide biosynthesis protein CapD-like" evidence="3">
    <location>
        <begin position="292"/>
        <end position="588"/>
    </location>
</feature>
<feature type="transmembrane region" description="Helical" evidence="2">
    <location>
        <begin position="80"/>
        <end position="102"/>
    </location>
</feature>
<evidence type="ECO:0000256" key="2">
    <source>
        <dbReference type="SAM" id="Phobius"/>
    </source>
</evidence>
<proteinExistence type="inferred from homology"/>
<evidence type="ECO:0000259" key="3">
    <source>
        <dbReference type="Pfam" id="PF02719"/>
    </source>
</evidence>
<dbReference type="Pfam" id="PF02719">
    <property type="entry name" value="Polysacc_synt_2"/>
    <property type="match status" value="1"/>
</dbReference>
<comment type="caution">
    <text evidence="4">The sequence shown here is derived from an EMBL/GenBank/DDBJ whole genome shotgun (WGS) entry which is preliminary data.</text>
</comment>
<dbReference type="CDD" id="cd05237">
    <property type="entry name" value="UDP_invert_4-6DH_SDR_e"/>
    <property type="match status" value="1"/>
</dbReference>
<keyword evidence="2" id="KW-0472">Membrane</keyword>
<feature type="transmembrane region" description="Helical" evidence="2">
    <location>
        <begin position="47"/>
        <end position="68"/>
    </location>
</feature>
<dbReference type="EMBL" id="JAHYXK010000008">
    <property type="protein sequence ID" value="MBW7467658.1"/>
    <property type="molecule type" value="Genomic_DNA"/>
</dbReference>
<keyword evidence="5" id="KW-1185">Reference proteome</keyword>
<dbReference type="InterPro" id="IPR036291">
    <property type="entry name" value="NAD(P)-bd_dom_sf"/>
</dbReference>
<evidence type="ECO:0000256" key="1">
    <source>
        <dbReference type="ARBA" id="ARBA00007430"/>
    </source>
</evidence>
<dbReference type="InterPro" id="IPR003869">
    <property type="entry name" value="Polysac_CapD-like"/>
</dbReference>
<feature type="transmembrane region" description="Helical" evidence="2">
    <location>
        <begin position="114"/>
        <end position="135"/>
    </location>
</feature>
<feature type="transmembrane region" description="Helical" evidence="2">
    <location>
        <begin position="12"/>
        <end position="35"/>
    </location>
</feature>
<dbReference type="Gene3D" id="3.40.50.720">
    <property type="entry name" value="NAD(P)-binding Rossmann-like Domain"/>
    <property type="match status" value="2"/>
</dbReference>
<keyword evidence="2" id="KW-1133">Transmembrane helix</keyword>
<dbReference type="Proteomes" id="UP000813018">
    <property type="component" value="Unassembled WGS sequence"/>
</dbReference>
<sequence length="646" mass="72943">MKIFLLNKSLPKSLVLLADQVITTWAFIFTYFIIAHFEFPQMLRGHFFIHVGIYAIISLSTFYAMRIHTGLIRYSSTQDVIRIFSGVFATSILYASVAYFLLNPVYRINSVNVYVVLLINFFISSSILVLLRIGAKNLFHYIKRNTTDKKERVLIYGANGYSILVKHALETSGMGKYVIAGFVEENPSKVDKDIQQKRVYHINEIEKVTQRCKVDKLVVMSEDLRSEAKKQTIERCVELGIKVLTVPPADQWMSGQLKANQIQDLKIEDLLQRPPIVIENDRISADVSGKRVLITGAAGSIGSEIVRQVLAYNPASVIIFDQAESPLHELQLEVEEQFPDANIIVSIGNIQNFNRMYMLFKETTPNIVYHAAAYKHVPMMENNPSEAILTNVLGTKNLADLSMTFDVEKFVMISTDKAVNPTNIMGASKRIAEIYIQSLNNVGLEKLQRISAGGQRLPQTKFITTRFGNVLGSNGSVIPRFRAQIERGVPITVTHPDITRYFMTIPEAVQLVLEAGTMGNGGEIFIFDMGEPVKIVDLAKKMIKLAGLTLGVDIDIVFTGLRPGEKLYEELLNEEETTIPTHHKKIKISKVRKYSYNQVVQDINELIGMNKNSDDYHAVKKMKDIVPEFLSKNSKYEEIDEMKRSA</sequence>
<dbReference type="PANTHER" id="PTHR43318">
    <property type="entry name" value="UDP-N-ACETYLGLUCOSAMINE 4,6-DEHYDRATASE"/>
    <property type="match status" value="1"/>
</dbReference>
<organism evidence="4 5">
    <name type="scientific">Pontibacter aydingkolensis</name>
    <dbReference type="NCBI Taxonomy" id="1911536"/>
    <lineage>
        <taxon>Bacteria</taxon>
        <taxon>Pseudomonadati</taxon>
        <taxon>Bacteroidota</taxon>
        <taxon>Cytophagia</taxon>
        <taxon>Cytophagales</taxon>
        <taxon>Hymenobacteraceae</taxon>
        <taxon>Pontibacter</taxon>
    </lineage>
</organism>
<accession>A0ABS7CUX1</accession>